<evidence type="ECO:0000313" key="3">
    <source>
        <dbReference type="Proteomes" id="UP000183832"/>
    </source>
</evidence>
<protein>
    <submittedName>
        <fullName evidence="2">CLUMA_CG010262, isoform A</fullName>
    </submittedName>
</protein>
<evidence type="ECO:0000313" key="2">
    <source>
        <dbReference type="EMBL" id="CRK96521.1"/>
    </source>
</evidence>
<feature type="compositionally biased region" description="Basic residues" evidence="1">
    <location>
        <begin position="46"/>
        <end position="56"/>
    </location>
</feature>
<dbReference type="EMBL" id="CVRI01000044">
    <property type="protein sequence ID" value="CRK96521.1"/>
    <property type="molecule type" value="Genomic_DNA"/>
</dbReference>
<sequence length="65" mass="7943">MPEITRKRRDNETAKPLAKDFNKNKKQIKLMRLLSLLERYQQHMKQRSWKLPHGNHIKQMDEKTS</sequence>
<feature type="region of interest" description="Disordered" evidence="1">
    <location>
        <begin position="46"/>
        <end position="65"/>
    </location>
</feature>
<proteinExistence type="predicted"/>
<name>A0A1J1IDK0_9DIPT</name>
<gene>
    <name evidence="2" type="ORF">CLUMA_CG010262</name>
</gene>
<reference evidence="2 3" key="1">
    <citation type="submission" date="2015-04" db="EMBL/GenBank/DDBJ databases">
        <authorList>
            <person name="Syromyatnikov M.Y."/>
            <person name="Popov V.N."/>
        </authorList>
    </citation>
    <scope>NUCLEOTIDE SEQUENCE [LARGE SCALE GENOMIC DNA]</scope>
</reference>
<evidence type="ECO:0000256" key="1">
    <source>
        <dbReference type="SAM" id="MobiDB-lite"/>
    </source>
</evidence>
<keyword evidence="3" id="KW-1185">Reference proteome</keyword>
<organism evidence="2 3">
    <name type="scientific">Clunio marinus</name>
    <dbReference type="NCBI Taxonomy" id="568069"/>
    <lineage>
        <taxon>Eukaryota</taxon>
        <taxon>Metazoa</taxon>
        <taxon>Ecdysozoa</taxon>
        <taxon>Arthropoda</taxon>
        <taxon>Hexapoda</taxon>
        <taxon>Insecta</taxon>
        <taxon>Pterygota</taxon>
        <taxon>Neoptera</taxon>
        <taxon>Endopterygota</taxon>
        <taxon>Diptera</taxon>
        <taxon>Nematocera</taxon>
        <taxon>Chironomoidea</taxon>
        <taxon>Chironomidae</taxon>
        <taxon>Clunio</taxon>
    </lineage>
</organism>
<dbReference type="AlphaFoldDB" id="A0A1J1IDK0"/>
<accession>A0A1J1IDK0</accession>
<dbReference type="Proteomes" id="UP000183832">
    <property type="component" value="Unassembled WGS sequence"/>
</dbReference>